<organism evidence="2 3">
    <name type="scientific">Piloderma croceum (strain F 1598)</name>
    <dbReference type="NCBI Taxonomy" id="765440"/>
    <lineage>
        <taxon>Eukaryota</taxon>
        <taxon>Fungi</taxon>
        <taxon>Dikarya</taxon>
        <taxon>Basidiomycota</taxon>
        <taxon>Agaricomycotina</taxon>
        <taxon>Agaricomycetes</taxon>
        <taxon>Agaricomycetidae</taxon>
        <taxon>Atheliales</taxon>
        <taxon>Atheliaceae</taxon>
        <taxon>Piloderma</taxon>
    </lineage>
</organism>
<dbReference type="Proteomes" id="UP000054166">
    <property type="component" value="Unassembled WGS sequence"/>
</dbReference>
<feature type="region of interest" description="Disordered" evidence="1">
    <location>
        <begin position="188"/>
        <end position="234"/>
    </location>
</feature>
<reference evidence="3" key="2">
    <citation type="submission" date="2015-01" db="EMBL/GenBank/DDBJ databases">
        <title>Evolutionary Origins and Diversification of the Mycorrhizal Mutualists.</title>
        <authorList>
            <consortium name="DOE Joint Genome Institute"/>
            <consortium name="Mycorrhizal Genomics Consortium"/>
            <person name="Kohler A."/>
            <person name="Kuo A."/>
            <person name="Nagy L.G."/>
            <person name="Floudas D."/>
            <person name="Copeland A."/>
            <person name="Barry K.W."/>
            <person name="Cichocki N."/>
            <person name="Veneault-Fourrey C."/>
            <person name="LaButti K."/>
            <person name="Lindquist E.A."/>
            <person name="Lipzen A."/>
            <person name="Lundell T."/>
            <person name="Morin E."/>
            <person name="Murat C."/>
            <person name="Riley R."/>
            <person name="Ohm R."/>
            <person name="Sun H."/>
            <person name="Tunlid A."/>
            <person name="Henrissat B."/>
            <person name="Grigoriev I.V."/>
            <person name="Hibbett D.S."/>
            <person name="Martin F."/>
        </authorList>
    </citation>
    <scope>NUCLEOTIDE SEQUENCE [LARGE SCALE GENOMIC DNA]</scope>
    <source>
        <strain evidence="3">F 1598</strain>
    </source>
</reference>
<keyword evidence="3" id="KW-1185">Reference proteome</keyword>
<sequence>MSYGYNILYDDYSLIEYAQPHPDLNFAIHPDSAAAQLGLTPEELAPILQEQQEFLNSLDSMGYKPEQQQHLRNELAQPPPILTRPTTTQLIPATQQLRLTQEEAEEVLQDQEEWMRDEEMREEKAPSPLEYTHNMAHNNDDEVGPFEHCNEPDDGAVHAEPDRNAIEPLIHELVVSDNAMGDWSEEMEMEPQGEYTLTNYSPSLSLTSPAPQNQPPPPITIYLPPPINYAPPPT</sequence>
<dbReference type="EMBL" id="KN833029">
    <property type="protein sequence ID" value="KIM76999.1"/>
    <property type="molecule type" value="Genomic_DNA"/>
</dbReference>
<name>A0A0C3FAT0_PILCF</name>
<evidence type="ECO:0000256" key="1">
    <source>
        <dbReference type="SAM" id="MobiDB-lite"/>
    </source>
</evidence>
<feature type="compositionally biased region" description="Polar residues" evidence="1">
    <location>
        <begin position="195"/>
        <end position="208"/>
    </location>
</feature>
<dbReference type="HOGENOM" id="CLU_089026_0_0_1"/>
<accession>A0A0C3FAT0</accession>
<evidence type="ECO:0000313" key="2">
    <source>
        <dbReference type="EMBL" id="KIM76999.1"/>
    </source>
</evidence>
<protein>
    <submittedName>
        <fullName evidence="2">Uncharacterized protein</fullName>
    </submittedName>
</protein>
<reference evidence="2 3" key="1">
    <citation type="submission" date="2014-04" db="EMBL/GenBank/DDBJ databases">
        <authorList>
            <consortium name="DOE Joint Genome Institute"/>
            <person name="Kuo A."/>
            <person name="Tarkka M."/>
            <person name="Buscot F."/>
            <person name="Kohler A."/>
            <person name="Nagy L.G."/>
            <person name="Floudas D."/>
            <person name="Copeland A."/>
            <person name="Barry K.W."/>
            <person name="Cichocki N."/>
            <person name="Veneault-Fourrey C."/>
            <person name="LaButti K."/>
            <person name="Lindquist E.A."/>
            <person name="Lipzen A."/>
            <person name="Lundell T."/>
            <person name="Morin E."/>
            <person name="Murat C."/>
            <person name="Sun H."/>
            <person name="Tunlid A."/>
            <person name="Henrissat B."/>
            <person name="Grigoriev I.V."/>
            <person name="Hibbett D.S."/>
            <person name="Martin F."/>
            <person name="Nordberg H.P."/>
            <person name="Cantor M.N."/>
            <person name="Hua S.X."/>
        </authorList>
    </citation>
    <scope>NUCLEOTIDE SEQUENCE [LARGE SCALE GENOMIC DNA]</scope>
    <source>
        <strain evidence="2 3">F 1598</strain>
    </source>
</reference>
<dbReference type="InParanoid" id="A0A0C3FAT0"/>
<gene>
    <name evidence="2" type="ORF">PILCRDRAFT_12368</name>
</gene>
<feature type="compositionally biased region" description="Pro residues" evidence="1">
    <location>
        <begin position="212"/>
        <end position="234"/>
    </location>
</feature>
<evidence type="ECO:0000313" key="3">
    <source>
        <dbReference type="Proteomes" id="UP000054166"/>
    </source>
</evidence>
<proteinExistence type="predicted"/>
<dbReference type="AlphaFoldDB" id="A0A0C3FAT0"/>